<comment type="similarity">
    <text evidence="1">Belongs to the cytochrome P450 family.</text>
</comment>
<evidence type="ECO:0000256" key="1">
    <source>
        <dbReference type="ARBA" id="ARBA00010617"/>
    </source>
</evidence>
<dbReference type="EMBL" id="JPWV03000090">
    <property type="protein sequence ID" value="KAG2525574.1"/>
    <property type="molecule type" value="Genomic_DNA"/>
</dbReference>
<dbReference type="GO" id="GO:0016705">
    <property type="term" value="F:oxidoreductase activity, acting on paired donors, with incorporation or reduction of molecular oxygen"/>
    <property type="evidence" value="ECO:0007669"/>
    <property type="project" value="InterPro"/>
</dbReference>
<evidence type="ECO:0000313" key="7">
    <source>
        <dbReference type="EMBL" id="RLN80283.1"/>
    </source>
</evidence>
<dbReference type="InterPro" id="IPR036396">
    <property type="entry name" value="Cyt_P450_sf"/>
</dbReference>
<evidence type="ECO:0000256" key="4">
    <source>
        <dbReference type="ARBA" id="ARBA00023004"/>
    </source>
</evidence>
<dbReference type="Proteomes" id="UP000285883">
    <property type="component" value="Unassembled WGS sequence"/>
</dbReference>
<name>A0A3R7HX80_9STRA</name>
<organism evidence="7 8">
    <name type="scientific">Phytophthora kernoviae</name>
    <dbReference type="NCBI Taxonomy" id="325452"/>
    <lineage>
        <taxon>Eukaryota</taxon>
        <taxon>Sar</taxon>
        <taxon>Stramenopiles</taxon>
        <taxon>Oomycota</taxon>
        <taxon>Peronosporomycetes</taxon>
        <taxon>Peronosporales</taxon>
        <taxon>Peronosporaceae</taxon>
        <taxon>Phytophthora</taxon>
    </lineage>
</organism>
<evidence type="ECO:0000313" key="5">
    <source>
        <dbReference type="EMBL" id="KAG2525574.1"/>
    </source>
</evidence>
<sequence length="254" mass="28619">MNEVIIDKSMKLNEILAECAKECKVVPMKSLFGKHSSEFFMKISFERHDHGEFTQEILAKSLEARSSGWSGMKRKDLLTLFVESKTIIDPKTVHDALVSFLLASKGTTVFGSVWLVVKLNRYPAVLVKICDGIREKLPGLMIGELQIRTMEDLQKLYYLEAVVKESLTLHDCAKPQDYPVIIPVYASTRTKSAWGNDDAEFNLERWIDSTTGKVKPVSLFKFITLIGDLHQCLGMRFAQLQLQTTIAVLSVAST</sequence>
<dbReference type="Gene3D" id="1.10.630.10">
    <property type="entry name" value="Cytochrome P450"/>
    <property type="match status" value="1"/>
</dbReference>
<dbReference type="GO" id="GO:0020037">
    <property type="term" value="F:heme binding"/>
    <property type="evidence" value="ECO:0007669"/>
    <property type="project" value="InterPro"/>
</dbReference>
<accession>A0A3R7HX80</accession>
<dbReference type="AlphaFoldDB" id="A0A3R7HX80"/>
<dbReference type="PANTHER" id="PTHR24296">
    <property type="entry name" value="CYTOCHROME P450"/>
    <property type="match status" value="1"/>
</dbReference>
<comment type="caution">
    <text evidence="7">The sequence shown here is derived from an EMBL/GenBank/DDBJ whole genome shotgun (WGS) entry which is preliminary data.</text>
</comment>
<keyword evidence="2" id="KW-0479">Metal-binding</keyword>
<evidence type="ECO:0000313" key="8">
    <source>
        <dbReference type="Proteomes" id="UP000285624"/>
    </source>
</evidence>
<dbReference type="EMBL" id="MBDN02000114">
    <property type="protein sequence ID" value="RLN80283.1"/>
    <property type="molecule type" value="Genomic_DNA"/>
</dbReference>
<dbReference type="SUPFAM" id="SSF48264">
    <property type="entry name" value="Cytochrome P450"/>
    <property type="match status" value="1"/>
</dbReference>
<dbReference type="Proteomes" id="UP000785171">
    <property type="component" value="Unassembled WGS sequence"/>
</dbReference>
<dbReference type="Proteomes" id="UP000285624">
    <property type="component" value="Unassembled WGS sequence"/>
</dbReference>
<evidence type="ECO:0008006" key="10">
    <source>
        <dbReference type="Google" id="ProtNLM"/>
    </source>
</evidence>
<evidence type="ECO:0000256" key="2">
    <source>
        <dbReference type="ARBA" id="ARBA00022723"/>
    </source>
</evidence>
<dbReference type="STRING" id="325452.A0A3R7HX80"/>
<gene>
    <name evidence="6" type="ORF">BBI17_004478</name>
    <name evidence="7" type="ORF">BBO99_00004607</name>
    <name evidence="5" type="ORF">JM16_004110</name>
</gene>
<keyword evidence="8" id="KW-1185">Reference proteome</keyword>
<reference evidence="5" key="1">
    <citation type="journal article" date="2015" name="Genom Data">
        <title>Genome sequences of six Phytophthora species associated with forests in New Zealand.</title>
        <authorList>
            <person name="Studholme D.J."/>
            <person name="McDougal R.L."/>
            <person name="Sambles C."/>
            <person name="Hansen E."/>
            <person name="Hardy G."/>
            <person name="Grant M."/>
            <person name="Ganley R.J."/>
            <person name="Williams N.M."/>
        </authorList>
    </citation>
    <scope>NUCLEOTIDE SEQUENCE</scope>
    <source>
        <strain evidence="5">NZFS 2646</strain>
    </source>
</reference>
<keyword evidence="3" id="KW-0560">Oxidoreductase</keyword>
<dbReference type="GO" id="GO:0005506">
    <property type="term" value="F:iron ion binding"/>
    <property type="evidence" value="ECO:0007669"/>
    <property type="project" value="InterPro"/>
</dbReference>
<protein>
    <recommendedName>
        <fullName evidence="10">Cytochrome P450</fullName>
    </recommendedName>
</protein>
<reference evidence="5" key="3">
    <citation type="submission" date="2020-06" db="EMBL/GenBank/DDBJ databases">
        <authorList>
            <person name="Studholme D.J."/>
        </authorList>
    </citation>
    <scope>NUCLEOTIDE SEQUENCE</scope>
    <source>
        <strain evidence="5">NZFS 2646</strain>
    </source>
</reference>
<evidence type="ECO:0000313" key="9">
    <source>
        <dbReference type="Proteomes" id="UP000285883"/>
    </source>
</evidence>
<proteinExistence type="inferred from homology"/>
<dbReference type="EMBL" id="MAYM02000054">
    <property type="protein sequence ID" value="RLN46352.1"/>
    <property type="molecule type" value="Genomic_DNA"/>
</dbReference>
<dbReference type="Pfam" id="PF00067">
    <property type="entry name" value="p450"/>
    <property type="match status" value="1"/>
</dbReference>
<reference evidence="8 9" key="2">
    <citation type="submission" date="2018-07" db="EMBL/GenBank/DDBJ databases">
        <title>Genome sequencing of oomycete isolates from Chile give support for New Zealand origin for Phytophthora kernoviae and make available the first Nothophytophthora sp. genome.</title>
        <authorList>
            <person name="Studholme D.J."/>
            <person name="Sanfuentes E."/>
            <person name="Panda P."/>
            <person name="Hill R."/>
            <person name="Sambles C."/>
            <person name="Grant M."/>
            <person name="Williams N.M."/>
            <person name="Mcdougal R.L."/>
        </authorList>
    </citation>
    <scope>NUCLEOTIDE SEQUENCE [LARGE SCALE GENOMIC DNA]</scope>
    <source>
        <strain evidence="6">Chile2</strain>
        <strain evidence="7">Chile4</strain>
    </source>
</reference>
<dbReference type="GO" id="GO:0004497">
    <property type="term" value="F:monooxygenase activity"/>
    <property type="evidence" value="ECO:0007669"/>
    <property type="project" value="InterPro"/>
</dbReference>
<evidence type="ECO:0000256" key="3">
    <source>
        <dbReference type="ARBA" id="ARBA00023002"/>
    </source>
</evidence>
<keyword evidence="4" id="KW-0408">Iron</keyword>
<evidence type="ECO:0000313" key="6">
    <source>
        <dbReference type="EMBL" id="RLN46352.1"/>
    </source>
</evidence>
<dbReference type="InterPro" id="IPR001128">
    <property type="entry name" value="Cyt_P450"/>
</dbReference>